<dbReference type="InterPro" id="IPR004358">
    <property type="entry name" value="Sig_transdc_His_kin-like_C"/>
</dbReference>
<reference evidence="11 12" key="1">
    <citation type="journal article" date="2022" name="Mar. Drugs">
        <title>Bioassay-Guided Fractionation Leads to the Detection of Cholic Acid Generated by the Rare Thalassomonas sp.</title>
        <authorList>
            <person name="Pheiffer F."/>
            <person name="Schneider Y.K."/>
            <person name="Hansen E.H."/>
            <person name="Andersen J.H."/>
            <person name="Isaksson J."/>
            <person name="Busche T."/>
            <person name="R C."/>
            <person name="Kalinowski J."/>
            <person name="Zyl L.V."/>
            <person name="Trindade M."/>
        </authorList>
    </citation>
    <scope>NUCLEOTIDE SEQUENCE [LARGE SCALE GENOMIC DNA]</scope>
    <source>
        <strain evidence="11 12">A5K-61T</strain>
    </source>
</reference>
<dbReference type="InterPro" id="IPR001610">
    <property type="entry name" value="PAC"/>
</dbReference>
<organism evidence="11 12">
    <name type="scientific">Thalassomonas haliotis</name>
    <dbReference type="NCBI Taxonomy" id="485448"/>
    <lineage>
        <taxon>Bacteria</taxon>
        <taxon>Pseudomonadati</taxon>
        <taxon>Pseudomonadota</taxon>
        <taxon>Gammaproteobacteria</taxon>
        <taxon>Alteromonadales</taxon>
        <taxon>Colwelliaceae</taxon>
        <taxon>Thalassomonas</taxon>
    </lineage>
</organism>
<evidence type="ECO:0000256" key="7">
    <source>
        <dbReference type="SAM" id="Coils"/>
    </source>
</evidence>
<dbReference type="InterPro" id="IPR052162">
    <property type="entry name" value="Sensor_kinase/Photoreceptor"/>
</dbReference>
<dbReference type="Gene3D" id="3.30.565.10">
    <property type="entry name" value="Histidine kinase-like ATPase, C-terminal domain"/>
    <property type="match status" value="1"/>
</dbReference>
<gene>
    <name evidence="11" type="ORF">H3N35_09525</name>
</gene>
<keyword evidence="5" id="KW-0418">Kinase</keyword>
<keyword evidence="6" id="KW-0802">TPR repeat</keyword>
<dbReference type="SUPFAM" id="SSF48452">
    <property type="entry name" value="TPR-like"/>
    <property type="match status" value="3"/>
</dbReference>
<dbReference type="Gene3D" id="1.25.40.10">
    <property type="entry name" value="Tetratricopeptide repeat domain"/>
    <property type="match status" value="2"/>
</dbReference>
<evidence type="ECO:0000256" key="6">
    <source>
        <dbReference type="PROSITE-ProRule" id="PRU00339"/>
    </source>
</evidence>
<sequence length="936" mass="106873">MTKSIFMVLALIGFISFTAKTLAETEKIARQDANITAAKDSEKIPLIIAFLQDNVHFMQDKSLAYSHQALAILSQFPNPAYESQILSYMATANMYLGKSDLATEQVDKALQLAHSINNRQHLLLAYKTKGRIQAGLHRYQAALEEFEKAYDIAIATDDKKNQAGLLRLMAYEYRNLTRYDKSLELHLRSGEIYHQLGERKESAHQKANAGTIYRIIGDWETALDYLQESLKVMQDLNDLQALAILYNNTALIYQNIEDYDRAIDMYSKSLAIKELLGYRRGKLFTLINLGNTYRLAGKDIPALEKLYSALSLAKEINHPVREGITQLHLGQIYSRQLKFLQAEEHFSVALKVFTKIGSNRRLAEVMLAKGKMSQQQEKSDQAIRDLQQSIEYARQSQFSPVLLEAYQEISKTYEQLAQYRSALIASRDYQALVEKIASQKSQQRIDILRVGFDLDQKQRQIELLTQKNKVSALEISNQIAKRNSYLIGLFLAFSLVAFIYYRFNTNKQFAIERKALNEIKIVKERLKLALWGSGDELWDWNLINHQVTRINHTQNVALPVHYPDNDFSLLKEIVHPDDYEQLSHLLAQYILDHQGYYQACYRVKCQNGDWMWLLDRGKAVEFDAQGNVTRITGTLRDISELKSHEQALIKLNEELELRVNERTSALKSSNQALQDKIKELKTLQLSLVEIEKMASLGRVVSGIAHEINTPIGITITAVSVLKELTENFNDRFITQKLTRSEMKSFVQNLQSSCELIENNVARSSALIQTFKQVAVDQSSESAKRFDLEENIKRAFTGFSSQLTLGQHSYTITCPDTITMFSYPDSLIQVMEILIENSIFHGFEDSQHGNITLALKQNQNRVFIDYRDNGQGIGQENIEHLFEPFHTTKRNKNFTGLGLHIAYNQVTQRLKGSIVYCSTPGETGTGFTICIPADINQ</sequence>
<feature type="signal peptide" evidence="8">
    <location>
        <begin position="1"/>
        <end position="23"/>
    </location>
</feature>
<dbReference type="RefSeq" id="WP_274054040.1">
    <property type="nucleotide sequence ID" value="NZ_CP059693.1"/>
</dbReference>
<dbReference type="CDD" id="cd00130">
    <property type="entry name" value="PAS"/>
    <property type="match status" value="1"/>
</dbReference>
<keyword evidence="8" id="KW-0732">Signal</keyword>
<dbReference type="InterPro" id="IPR003594">
    <property type="entry name" value="HATPase_dom"/>
</dbReference>
<feature type="domain" description="PAC" evidence="10">
    <location>
        <begin position="597"/>
        <end position="650"/>
    </location>
</feature>
<dbReference type="InterPro" id="IPR005467">
    <property type="entry name" value="His_kinase_dom"/>
</dbReference>
<evidence type="ECO:0000313" key="12">
    <source>
        <dbReference type="Proteomes" id="UP001215231"/>
    </source>
</evidence>
<dbReference type="PANTHER" id="PTHR43304">
    <property type="entry name" value="PHYTOCHROME-LIKE PROTEIN CPH1"/>
    <property type="match status" value="1"/>
</dbReference>
<dbReference type="SUPFAM" id="SSF55874">
    <property type="entry name" value="ATPase domain of HSP90 chaperone/DNA topoisomerase II/histidine kinase"/>
    <property type="match status" value="1"/>
</dbReference>
<dbReference type="InterPro" id="IPR036890">
    <property type="entry name" value="HATPase_C_sf"/>
</dbReference>
<dbReference type="Proteomes" id="UP001215231">
    <property type="component" value="Chromosome"/>
</dbReference>
<dbReference type="Gene3D" id="3.30.450.20">
    <property type="entry name" value="PAS domain"/>
    <property type="match status" value="1"/>
</dbReference>
<feature type="repeat" description="TPR" evidence="6">
    <location>
        <begin position="243"/>
        <end position="276"/>
    </location>
</feature>
<keyword evidence="7" id="KW-0175">Coiled coil</keyword>
<evidence type="ECO:0000256" key="3">
    <source>
        <dbReference type="ARBA" id="ARBA00022553"/>
    </source>
</evidence>
<dbReference type="Pfam" id="PF08447">
    <property type="entry name" value="PAS_3"/>
    <property type="match status" value="1"/>
</dbReference>
<dbReference type="SMART" id="SM00387">
    <property type="entry name" value="HATPase_c"/>
    <property type="match status" value="1"/>
</dbReference>
<dbReference type="Pfam" id="PF13424">
    <property type="entry name" value="TPR_12"/>
    <property type="match status" value="1"/>
</dbReference>
<dbReference type="Gene3D" id="1.10.287.130">
    <property type="match status" value="1"/>
</dbReference>
<keyword evidence="4" id="KW-0808">Transferase</keyword>
<dbReference type="PROSITE" id="PS50113">
    <property type="entry name" value="PAC"/>
    <property type="match status" value="1"/>
</dbReference>
<dbReference type="Pfam" id="PF02518">
    <property type="entry name" value="HATPase_c"/>
    <property type="match status" value="1"/>
</dbReference>
<comment type="catalytic activity">
    <reaction evidence="1">
        <text>ATP + protein L-histidine = ADP + protein N-phospho-L-histidine.</text>
        <dbReference type="EC" id="2.7.13.3"/>
    </reaction>
</comment>
<dbReference type="InterPro" id="IPR000700">
    <property type="entry name" value="PAS-assoc_C"/>
</dbReference>
<dbReference type="InterPro" id="IPR000014">
    <property type="entry name" value="PAS"/>
</dbReference>
<dbReference type="SUPFAM" id="SSF55785">
    <property type="entry name" value="PYP-like sensor domain (PAS domain)"/>
    <property type="match status" value="1"/>
</dbReference>
<evidence type="ECO:0000259" key="10">
    <source>
        <dbReference type="PROSITE" id="PS50113"/>
    </source>
</evidence>
<accession>A0ABY7VJS8</accession>
<evidence type="ECO:0000256" key="5">
    <source>
        <dbReference type="ARBA" id="ARBA00022777"/>
    </source>
</evidence>
<evidence type="ECO:0000256" key="8">
    <source>
        <dbReference type="SAM" id="SignalP"/>
    </source>
</evidence>
<evidence type="ECO:0000256" key="4">
    <source>
        <dbReference type="ARBA" id="ARBA00022679"/>
    </source>
</evidence>
<dbReference type="InterPro" id="IPR013655">
    <property type="entry name" value="PAS_fold_3"/>
</dbReference>
<dbReference type="EC" id="2.7.13.3" evidence="2"/>
<evidence type="ECO:0000256" key="2">
    <source>
        <dbReference type="ARBA" id="ARBA00012438"/>
    </source>
</evidence>
<dbReference type="PANTHER" id="PTHR43304:SF1">
    <property type="entry name" value="PAC DOMAIN-CONTAINING PROTEIN"/>
    <property type="match status" value="1"/>
</dbReference>
<dbReference type="SUPFAM" id="SSF47384">
    <property type="entry name" value="Homodimeric domain of signal transducing histidine kinase"/>
    <property type="match status" value="1"/>
</dbReference>
<evidence type="ECO:0000256" key="1">
    <source>
        <dbReference type="ARBA" id="ARBA00000085"/>
    </source>
</evidence>
<feature type="domain" description="Histidine kinase" evidence="9">
    <location>
        <begin position="702"/>
        <end position="934"/>
    </location>
</feature>
<dbReference type="PROSITE" id="PS50109">
    <property type="entry name" value="HIS_KIN"/>
    <property type="match status" value="1"/>
</dbReference>
<dbReference type="InterPro" id="IPR019734">
    <property type="entry name" value="TPR_rpt"/>
</dbReference>
<dbReference type="InterPro" id="IPR036097">
    <property type="entry name" value="HisK_dim/P_sf"/>
</dbReference>
<dbReference type="PROSITE" id="PS50005">
    <property type="entry name" value="TPR"/>
    <property type="match status" value="1"/>
</dbReference>
<proteinExistence type="predicted"/>
<feature type="coiled-coil region" evidence="7">
    <location>
        <begin position="638"/>
        <end position="693"/>
    </location>
</feature>
<dbReference type="InterPro" id="IPR011990">
    <property type="entry name" value="TPR-like_helical_dom_sf"/>
</dbReference>
<keyword evidence="3" id="KW-0597">Phosphoprotein</keyword>
<keyword evidence="12" id="KW-1185">Reference proteome</keyword>
<dbReference type="SMART" id="SM00086">
    <property type="entry name" value="PAC"/>
    <property type="match status" value="1"/>
</dbReference>
<name>A0ABY7VJS8_9GAMM</name>
<evidence type="ECO:0000313" key="11">
    <source>
        <dbReference type="EMBL" id="WDE13642.1"/>
    </source>
</evidence>
<dbReference type="InterPro" id="IPR035965">
    <property type="entry name" value="PAS-like_dom_sf"/>
</dbReference>
<dbReference type="EMBL" id="CP059693">
    <property type="protein sequence ID" value="WDE13642.1"/>
    <property type="molecule type" value="Genomic_DNA"/>
</dbReference>
<evidence type="ECO:0000259" key="9">
    <source>
        <dbReference type="PROSITE" id="PS50109"/>
    </source>
</evidence>
<dbReference type="SMART" id="SM00028">
    <property type="entry name" value="TPR"/>
    <property type="match status" value="8"/>
</dbReference>
<feature type="chain" id="PRO_5046448039" description="histidine kinase" evidence="8">
    <location>
        <begin position="24"/>
        <end position="936"/>
    </location>
</feature>
<dbReference type="PRINTS" id="PR00344">
    <property type="entry name" value="BCTRLSENSOR"/>
</dbReference>
<protein>
    <recommendedName>
        <fullName evidence="2">histidine kinase</fullName>
        <ecNumber evidence="2">2.7.13.3</ecNumber>
    </recommendedName>
</protein>
<dbReference type="NCBIfam" id="TIGR00229">
    <property type="entry name" value="sensory_box"/>
    <property type="match status" value="1"/>
</dbReference>